<organism evidence="2 3">
    <name type="scientific">Aequorivita soesokkakensis</name>
    <dbReference type="NCBI Taxonomy" id="1385699"/>
    <lineage>
        <taxon>Bacteria</taxon>
        <taxon>Pseudomonadati</taxon>
        <taxon>Bacteroidota</taxon>
        <taxon>Flavobacteriia</taxon>
        <taxon>Flavobacteriales</taxon>
        <taxon>Flavobacteriaceae</taxon>
        <taxon>Aequorivita</taxon>
    </lineage>
</organism>
<keyword evidence="3" id="KW-1185">Reference proteome</keyword>
<feature type="signal peptide" evidence="1">
    <location>
        <begin position="1"/>
        <end position="21"/>
    </location>
</feature>
<keyword evidence="1" id="KW-0732">Signal</keyword>
<dbReference type="InterPro" id="IPR041662">
    <property type="entry name" value="SusD-like_2"/>
</dbReference>
<name>A0A1A9LGP5_9FLAO</name>
<comment type="caution">
    <text evidence="2">The sequence shown here is derived from an EMBL/GenBank/DDBJ whole genome shotgun (WGS) entry which is preliminary data.</text>
</comment>
<evidence type="ECO:0008006" key="4">
    <source>
        <dbReference type="Google" id="ProtNLM"/>
    </source>
</evidence>
<evidence type="ECO:0000256" key="1">
    <source>
        <dbReference type="SAM" id="SignalP"/>
    </source>
</evidence>
<evidence type="ECO:0000313" key="3">
    <source>
        <dbReference type="Proteomes" id="UP000077552"/>
    </source>
</evidence>
<sequence>MKKLILILTAAVMAVSCSDNLEDLNQNIKDPTSVSGESLFSSAQKQLADQVVTPNVNLNNLRLWTQQLQETTYADESNYDQTTRPIPDNHWREMYRDVLRDLNEAATIISATNNPITNDLKQNKLAIIEVLSVYAFSNLVETYGDVPYSEALDIENLLPKYDDGLTVYKDLISRLTAAVNSMNTGNGSFDSNGTVDLMYNGNVAGWKKFANTLKLRMGIMLADVDAGLSQSTVESAVSSGVFSSNADNGSYQYSANAPNNNPMNNNLVLSGRNDYVAGATIVDIMNGLEDPRRASYFTTIDGEYLGGEIGTPSTYFNFSHVADRVVDPTEPGVILSYVEAEFLMAEAAARGYNVGGSAESHYVAGITASFAYWNAGDPSAYLASSGVDYTSALASSTSTPAWKQVIGTQAYLGLYNRTFASYLSVRRLDYPILVQPTDAQSGFPVRYNYPVGEQTLNGANYEAAASAIGGDAPETQLFWDKFYTFDF</sequence>
<accession>A0A1A9LGP5</accession>
<dbReference type="PROSITE" id="PS51257">
    <property type="entry name" value="PROKAR_LIPOPROTEIN"/>
    <property type="match status" value="1"/>
</dbReference>
<dbReference type="RefSeq" id="WP_068761203.1">
    <property type="nucleotide sequence ID" value="NZ_LXIE01000005.1"/>
</dbReference>
<feature type="chain" id="PRO_5008392272" description="SusD/RagB family nutrient-binding outer membrane lipoprotein" evidence="1">
    <location>
        <begin position="22"/>
        <end position="487"/>
    </location>
</feature>
<proteinExistence type="predicted"/>
<dbReference type="AlphaFoldDB" id="A0A1A9LGP5"/>
<dbReference type="InterPro" id="IPR011990">
    <property type="entry name" value="TPR-like_helical_dom_sf"/>
</dbReference>
<evidence type="ECO:0000313" key="2">
    <source>
        <dbReference type="EMBL" id="OAD92056.1"/>
    </source>
</evidence>
<dbReference type="Pfam" id="PF12771">
    <property type="entry name" value="SusD-like_2"/>
    <property type="match status" value="1"/>
</dbReference>
<dbReference type="EMBL" id="LXIE01000005">
    <property type="protein sequence ID" value="OAD92056.1"/>
    <property type="molecule type" value="Genomic_DNA"/>
</dbReference>
<gene>
    <name evidence="2" type="ORF">A7A78_09930</name>
</gene>
<dbReference type="Proteomes" id="UP000077552">
    <property type="component" value="Unassembled WGS sequence"/>
</dbReference>
<dbReference type="SUPFAM" id="SSF48452">
    <property type="entry name" value="TPR-like"/>
    <property type="match status" value="1"/>
</dbReference>
<protein>
    <recommendedName>
        <fullName evidence="4">SusD/RagB family nutrient-binding outer membrane lipoprotein</fullName>
    </recommendedName>
</protein>
<dbReference type="STRING" id="1385699.A7A78_09930"/>
<dbReference type="Gene3D" id="1.25.40.390">
    <property type="match status" value="1"/>
</dbReference>
<reference evidence="2 3" key="1">
    <citation type="submission" date="2016-05" db="EMBL/GenBank/DDBJ databases">
        <title>Genome sequencing of Vitellibacter soesokkakensis RSSK-12.</title>
        <authorList>
            <person name="Thevarajoo S."/>
            <person name="Selvaratnam C."/>
            <person name="Goh K.M."/>
            <person name="Chan K.-G."/>
            <person name="Chong C.S."/>
        </authorList>
    </citation>
    <scope>NUCLEOTIDE SEQUENCE [LARGE SCALE GENOMIC DNA]</scope>
    <source>
        <strain evidence="2 3">RSSK-12</strain>
    </source>
</reference>
<dbReference type="OrthoDB" id="725917at2"/>